<evidence type="ECO:0000313" key="4">
    <source>
        <dbReference type="EMBL" id="PXY47131.1"/>
    </source>
</evidence>
<protein>
    <recommendedName>
        <fullName evidence="3">Secretion system C-terminal sorting domain-containing protein</fullName>
    </recommendedName>
</protein>
<feature type="chain" id="PRO_5015900900" description="Secretion system C-terminal sorting domain-containing protein" evidence="2">
    <location>
        <begin position="28"/>
        <end position="572"/>
    </location>
</feature>
<evidence type="ECO:0000256" key="2">
    <source>
        <dbReference type="SAM" id="SignalP"/>
    </source>
</evidence>
<feature type="domain" description="Secretion system C-terminal sorting" evidence="3">
    <location>
        <begin position="503"/>
        <end position="571"/>
    </location>
</feature>
<evidence type="ECO:0000313" key="5">
    <source>
        <dbReference type="Proteomes" id="UP000247681"/>
    </source>
</evidence>
<feature type="signal peptide" evidence="2">
    <location>
        <begin position="1"/>
        <end position="27"/>
    </location>
</feature>
<gene>
    <name evidence="4" type="ORF">DMB68_08285</name>
</gene>
<organism evidence="4 5">
    <name type="scientific">Flavobacterium hydrophilum</name>
    <dbReference type="NCBI Taxonomy" id="2211445"/>
    <lineage>
        <taxon>Bacteria</taxon>
        <taxon>Pseudomonadati</taxon>
        <taxon>Bacteroidota</taxon>
        <taxon>Flavobacteriia</taxon>
        <taxon>Flavobacteriales</taxon>
        <taxon>Flavobacteriaceae</taxon>
        <taxon>Flavobacterium</taxon>
    </lineage>
</organism>
<accession>A0A2V4C6X6</accession>
<name>A0A2V4C6X6_9FLAO</name>
<comment type="caution">
    <text evidence="4">The sequence shown here is derived from an EMBL/GenBank/DDBJ whole genome shotgun (WGS) entry which is preliminary data.</text>
</comment>
<dbReference type="InterPro" id="IPR026444">
    <property type="entry name" value="Secre_tail"/>
</dbReference>
<reference evidence="4 5" key="1">
    <citation type="submission" date="2018-05" db="EMBL/GenBank/DDBJ databases">
        <title>Flavobacterium sp. strain IMCC34758, incomplete genome.</title>
        <authorList>
            <person name="Joung Y."/>
        </authorList>
    </citation>
    <scope>NUCLEOTIDE SEQUENCE [LARGE SCALE GENOMIC DNA]</scope>
    <source>
        <strain evidence="4 5">IMCC34758</strain>
    </source>
</reference>
<evidence type="ECO:0000256" key="1">
    <source>
        <dbReference type="ARBA" id="ARBA00022729"/>
    </source>
</evidence>
<proteinExistence type="predicted"/>
<dbReference type="Pfam" id="PF18962">
    <property type="entry name" value="Por_Secre_tail"/>
    <property type="match status" value="1"/>
</dbReference>
<keyword evidence="1 2" id="KW-0732">Signal</keyword>
<dbReference type="EMBL" id="QJHL01000001">
    <property type="protein sequence ID" value="PXY47131.1"/>
    <property type="molecule type" value="Genomic_DNA"/>
</dbReference>
<dbReference type="Proteomes" id="UP000247681">
    <property type="component" value="Unassembled WGS sequence"/>
</dbReference>
<dbReference type="NCBIfam" id="TIGR04183">
    <property type="entry name" value="Por_Secre_tail"/>
    <property type="match status" value="1"/>
</dbReference>
<evidence type="ECO:0000259" key="3">
    <source>
        <dbReference type="Pfam" id="PF18962"/>
    </source>
</evidence>
<keyword evidence="5" id="KW-1185">Reference proteome</keyword>
<dbReference type="AlphaFoldDB" id="A0A2V4C6X6"/>
<sequence>MDYNLKTIIMKKTLLFILLCLGSILTAQNNASDFDWAFNTGGGYNTTKRIQYNSQGDLLCMVNIGNKTTFGSTSMQGQGFSVFPGNVTFIGKRTQAGVKTVLVKALSSNSYVANFDDFALDSNDNIIVSGTVFNAATPYNFGNGVTLLGKGYFVAKYNSNGECQWAKLFTLNVATISSTNVPIALGVLPNNDIYFAARSSNGNQPFWLLRLDSNGTEIWHKEWILPSSNYIKITTSKNNCFFDNTGKAYFYISNLNSEVITVDGVPLTIPAGTHPAAAHILAIDGNGANGTFSSHRGGIGDLAVEKATGNVLVKWSQYNANPAPFNTVNHTNNVYQGIVALDANRNYLNSTTNPVLDQADIDAIFPLGNLKFVGMKLMMPGNSITAGTQTFTATKYTPAWKFFDSFVMSKFVAHPELNEYSTAVYPFIAAYNNKLAVSGSYSLTNNATVNVNGTTLTSCENDLTFATTYPAFASLAGDLFISQLTNGTSLGIDKNDITESISVFPNPANSNFNIQIDENLIGAKAIVYNLRGQKIKAFILNSTLTNQTLTKGLYLIQIEKKGTITTKKLIVN</sequence>